<dbReference type="InterPro" id="IPR037066">
    <property type="entry name" value="Plug_dom_sf"/>
</dbReference>
<sequence>MLRLLPTGIFLLTASSTVQAQKSISIDNQYPLLDNISLSAPDSLLTTLHCTAPGIPITPFTLPALTTLQPALSRVAGVQVTPYSGAPGAWSTVRIRGVANATGSSQPLYVVDGIPVYNLDATPERWTGPNYPSDLPNTAIPGPTTPFSPVSNPLLAMPVEDIAQIEVVKGAAATAQYGAQGTNGVIRISTQRGVDGEQAARKPRVRYAGWAGVQHVRQRYELLNARQYADLVNVAATNNNQPAPYSAADLATLGEADRQDEVFRVAGMQSHNLSLDGLTTNNTRYYVAADYLRQTGVVHNSRLSRYSLRTNLEKQLNSQLTVSLNLAGSQLDQRQPGYEPDAGPLLRQFLLAPPAVPGRWATPVPIFESGLPGRLLEEGHTPRTRRLLAQLQARYQVTPALTLRAFVGLERNATDDEYRTDYTTATSFGTSRYQRQETAAVDLTSQVAGAEIRYQRTLQERHAFGASLGYLHQQYKQSTNRAMRQEFSDQSSSAVGGSEASTRLYTNPSHSPSASFSYVYAGRYEVQASVRADKVVDAPGQPVFSSGVVSLASPEEAYHLFPGGEVRWHAGKEAFLRDVSALKSLSLRAGAGRTSSYFTPDRTTHFDAGLHLGEASSRFSLDATVYERRTTRAQSGVLVPVPTSSGFSYQNVFPELDLRNRGLELTLNSNWQVGQVQALSTLAAATNRNLITRMPASTVTSGRYYQGLEEGQPLGRFLVYEQDGTYPASSPQAGQVRLRDTNSDGRLNADDARYQGSGLPRYTLNLYQQVRLKRWQLEAQFDGLFGYQLLNSTLVFLDAPTGTINNSVRALNYWTPANQNTSVPRPGAEVFGSVYQLTDQNLESGNHVRLSQLSLSYEVLNKDQRRASVWVGGQNLLVTGSYRGYDPNVSSGGASPLLAGRDASVYPVARVWQVGVRGSF</sequence>
<dbReference type="EMBL" id="CP060202">
    <property type="protein sequence ID" value="QNH62584.1"/>
    <property type="molecule type" value="Genomic_DNA"/>
</dbReference>
<organism evidence="7 8">
    <name type="scientific">Hymenobacter sediminicola</name>
    <dbReference type="NCBI Taxonomy" id="2761579"/>
    <lineage>
        <taxon>Bacteria</taxon>
        <taxon>Pseudomonadati</taxon>
        <taxon>Bacteroidota</taxon>
        <taxon>Cytophagia</taxon>
        <taxon>Cytophagales</taxon>
        <taxon>Hymenobacteraceae</taxon>
        <taxon>Hymenobacter</taxon>
    </lineage>
</organism>
<dbReference type="AlphaFoldDB" id="A0A7G7W891"/>
<feature type="chain" id="PRO_5028861586" evidence="5">
    <location>
        <begin position="21"/>
        <end position="920"/>
    </location>
</feature>
<dbReference type="RefSeq" id="WP_185888490.1">
    <property type="nucleotide sequence ID" value="NZ_CP060202.1"/>
</dbReference>
<feature type="domain" description="TonB-dependent receptor plug" evidence="6">
    <location>
        <begin position="65"/>
        <end position="185"/>
    </location>
</feature>
<keyword evidence="7" id="KW-0675">Receptor</keyword>
<dbReference type="SUPFAM" id="SSF56935">
    <property type="entry name" value="Porins"/>
    <property type="match status" value="1"/>
</dbReference>
<keyword evidence="8" id="KW-1185">Reference proteome</keyword>
<keyword evidence="2" id="KW-0472">Membrane</keyword>
<evidence type="ECO:0000256" key="1">
    <source>
        <dbReference type="ARBA" id="ARBA00004442"/>
    </source>
</evidence>
<evidence type="ECO:0000313" key="7">
    <source>
        <dbReference type="EMBL" id="QNH62584.1"/>
    </source>
</evidence>
<comment type="subcellular location">
    <subcellularLocation>
        <location evidence="1">Cell outer membrane</location>
    </subcellularLocation>
</comment>
<keyword evidence="5" id="KW-0732">Signal</keyword>
<gene>
    <name evidence="7" type="ORF">H4317_01790</name>
</gene>
<feature type="region of interest" description="Disordered" evidence="4">
    <location>
        <begin position="486"/>
        <end position="511"/>
    </location>
</feature>
<dbReference type="InterPro" id="IPR036942">
    <property type="entry name" value="Beta-barrel_TonB_sf"/>
</dbReference>
<dbReference type="Proteomes" id="UP000515489">
    <property type="component" value="Chromosome"/>
</dbReference>
<keyword evidence="3" id="KW-0998">Cell outer membrane</keyword>
<dbReference type="Gene3D" id="2.170.130.10">
    <property type="entry name" value="TonB-dependent receptor, plug domain"/>
    <property type="match status" value="1"/>
</dbReference>
<dbReference type="Pfam" id="PF07715">
    <property type="entry name" value="Plug"/>
    <property type="match status" value="1"/>
</dbReference>
<dbReference type="KEGG" id="hsk:H4317_01790"/>
<feature type="signal peptide" evidence="5">
    <location>
        <begin position="1"/>
        <end position="20"/>
    </location>
</feature>
<proteinExistence type="predicted"/>
<name>A0A7G7W891_9BACT</name>
<dbReference type="Gene3D" id="2.40.170.20">
    <property type="entry name" value="TonB-dependent receptor, beta-barrel domain"/>
    <property type="match status" value="1"/>
</dbReference>
<evidence type="ECO:0000313" key="8">
    <source>
        <dbReference type="Proteomes" id="UP000515489"/>
    </source>
</evidence>
<evidence type="ECO:0000256" key="5">
    <source>
        <dbReference type="SAM" id="SignalP"/>
    </source>
</evidence>
<accession>A0A7G7W891</accession>
<reference evidence="7 8" key="1">
    <citation type="submission" date="2020-08" db="EMBL/GenBank/DDBJ databases">
        <title>Hymenobacter sp. S2-20-2 genome sequencing.</title>
        <authorList>
            <person name="Jin L."/>
        </authorList>
    </citation>
    <scope>NUCLEOTIDE SEQUENCE [LARGE SCALE GENOMIC DNA]</scope>
    <source>
        <strain evidence="7 8">S2-20-2</strain>
    </source>
</reference>
<dbReference type="GO" id="GO:0009279">
    <property type="term" value="C:cell outer membrane"/>
    <property type="evidence" value="ECO:0007669"/>
    <property type="project" value="UniProtKB-SubCell"/>
</dbReference>
<evidence type="ECO:0000259" key="6">
    <source>
        <dbReference type="Pfam" id="PF07715"/>
    </source>
</evidence>
<evidence type="ECO:0000256" key="2">
    <source>
        <dbReference type="ARBA" id="ARBA00023136"/>
    </source>
</evidence>
<dbReference type="InterPro" id="IPR012910">
    <property type="entry name" value="Plug_dom"/>
</dbReference>
<evidence type="ECO:0000256" key="4">
    <source>
        <dbReference type="SAM" id="MobiDB-lite"/>
    </source>
</evidence>
<protein>
    <submittedName>
        <fullName evidence="7">TonB-dependent receptor plug domain-containing protein</fullName>
    </submittedName>
</protein>
<evidence type="ECO:0000256" key="3">
    <source>
        <dbReference type="ARBA" id="ARBA00023237"/>
    </source>
</evidence>